<accession>A0ACC0UFC6</accession>
<evidence type="ECO:0000313" key="2">
    <source>
        <dbReference type="Proteomes" id="UP001207468"/>
    </source>
</evidence>
<proteinExistence type="predicted"/>
<evidence type="ECO:0000313" key="1">
    <source>
        <dbReference type="EMBL" id="KAI9510278.1"/>
    </source>
</evidence>
<dbReference type="EMBL" id="JAGFNK010000046">
    <property type="protein sequence ID" value="KAI9510278.1"/>
    <property type="molecule type" value="Genomic_DNA"/>
</dbReference>
<sequence>MRDLTTTFSLQVTEGCLTAGPLTVSPYGEISPVAPRTFRLEASSPSQILPFKLPGQDVIRFTSATFRCTGTDPPDHGSFSKRSKTALEEAWRSAVNLAHEADALLNDGLPSNLSSYRCMIREDRAESSSSKPRASTNTPQKSYGLTSNAFSEEARAIGRWSPPASDPLLEVPGELVFSLYKRGRTEYWAARVEQYIPPKTPSIPPKYGVRFKDGSFGIVSRDMFYTSDEPEFYSCKLGRYVNDDDDDDDDEGSEVDSDDEYDPDKAGAADEPATRMPPPLPKDFRELSIQDQFAYTKPVIKAILDEDYPPAREQHLAFMQGGPSRHSLRRSATGKGDLTAREVSRLGKVLQRWVLGPIPLRQVSLPPSPPGLGDLEPESGASSRINIQFEDERQPGTSTSPNGISERKTSPSPQPYPPSLRASIAPSEYIRQIGSPSYEALSEGDKLQYCLLVLFHEATVQLLLWRSGERRSVELLSRDDEERLRLRGLEKSEERAWAEEIFRMRRVKTRTCDPEPPCNPEHTTDNVSSSGRTLRSRNRSHVR</sequence>
<comment type="caution">
    <text evidence="1">The sequence shown here is derived from an EMBL/GenBank/DDBJ whole genome shotgun (WGS) entry which is preliminary data.</text>
</comment>
<gene>
    <name evidence="1" type="ORF">F5148DRAFT_618681</name>
</gene>
<keyword evidence="2" id="KW-1185">Reference proteome</keyword>
<name>A0ACC0UFC6_9AGAM</name>
<organism evidence="1 2">
    <name type="scientific">Russula earlei</name>
    <dbReference type="NCBI Taxonomy" id="71964"/>
    <lineage>
        <taxon>Eukaryota</taxon>
        <taxon>Fungi</taxon>
        <taxon>Dikarya</taxon>
        <taxon>Basidiomycota</taxon>
        <taxon>Agaricomycotina</taxon>
        <taxon>Agaricomycetes</taxon>
        <taxon>Russulales</taxon>
        <taxon>Russulaceae</taxon>
        <taxon>Russula</taxon>
    </lineage>
</organism>
<reference evidence="1" key="1">
    <citation type="submission" date="2021-03" db="EMBL/GenBank/DDBJ databases">
        <title>Evolutionary priming and transition to the ectomycorrhizal habit in an iconic lineage of mushroom-forming fungi: is preadaptation a requirement?</title>
        <authorList>
            <consortium name="DOE Joint Genome Institute"/>
            <person name="Looney B.P."/>
            <person name="Miyauchi S."/>
            <person name="Morin E."/>
            <person name="Drula E."/>
            <person name="Courty P.E."/>
            <person name="Chicoki N."/>
            <person name="Fauchery L."/>
            <person name="Kohler A."/>
            <person name="Kuo A."/>
            <person name="LaButti K."/>
            <person name="Pangilinan J."/>
            <person name="Lipzen A."/>
            <person name="Riley R."/>
            <person name="Andreopoulos W."/>
            <person name="He G."/>
            <person name="Johnson J."/>
            <person name="Barry K.W."/>
            <person name="Grigoriev I.V."/>
            <person name="Nagy L."/>
            <person name="Hibbett D."/>
            <person name="Henrissat B."/>
            <person name="Matheny P.B."/>
            <person name="Labbe J."/>
            <person name="Martin A.F."/>
        </authorList>
    </citation>
    <scope>NUCLEOTIDE SEQUENCE</scope>
    <source>
        <strain evidence="1">BPL698</strain>
    </source>
</reference>
<dbReference type="Proteomes" id="UP001207468">
    <property type="component" value="Unassembled WGS sequence"/>
</dbReference>
<protein>
    <submittedName>
        <fullName evidence="1">Uncharacterized protein</fullName>
    </submittedName>
</protein>